<feature type="non-terminal residue" evidence="1">
    <location>
        <position position="1"/>
    </location>
</feature>
<keyword evidence="2" id="KW-1185">Reference proteome</keyword>
<dbReference type="HOGENOM" id="CLU_2596447_0_0_1"/>
<evidence type="ECO:0000313" key="2">
    <source>
        <dbReference type="Proteomes" id="UP000011761"/>
    </source>
</evidence>
<evidence type="ECO:0000313" key="1">
    <source>
        <dbReference type="EMBL" id="EMC98535.1"/>
    </source>
</evidence>
<dbReference type="RefSeq" id="XP_007674562.1">
    <property type="nucleotide sequence ID" value="XM_007676372.1"/>
</dbReference>
<gene>
    <name evidence="1" type="ORF">BAUCODRAFT_58824</name>
</gene>
<dbReference type="OMA" id="PMAMKKL"/>
<proteinExistence type="predicted"/>
<accession>M2NHN0</accession>
<feature type="non-terminal residue" evidence="1">
    <location>
        <position position="80"/>
    </location>
</feature>
<reference evidence="1 2" key="1">
    <citation type="journal article" date="2012" name="PLoS Pathog.">
        <title>Diverse lifestyles and strategies of plant pathogenesis encoded in the genomes of eighteen Dothideomycetes fungi.</title>
        <authorList>
            <person name="Ohm R.A."/>
            <person name="Feau N."/>
            <person name="Henrissat B."/>
            <person name="Schoch C.L."/>
            <person name="Horwitz B.A."/>
            <person name="Barry K.W."/>
            <person name="Condon B.J."/>
            <person name="Copeland A.C."/>
            <person name="Dhillon B."/>
            <person name="Glaser F."/>
            <person name="Hesse C.N."/>
            <person name="Kosti I."/>
            <person name="LaButti K."/>
            <person name="Lindquist E.A."/>
            <person name="Lucas S."/>
            <person name="Salamov A.A."/>
            <person name="Bradshaw R.E."/>
            <person name="Ciuffetti L."/>
            <person name="Hamelin R.C."/>
            <person name="Kema G.H.J."/>
            <person name="Lawrence C."/>
            <person name="Scott J.A."/>
            <person name="Spatafora J.W."/>
            <person name="Turgeon B.G."/>
            <person name="de Wit P.J.G.M."/>
            <person name="Zhong S."/>
            <person name="Goodwin S.B."/>
            <person name="Grigoriev I.V."/>
        </authorList>
    </citation>
    <scope>NUCLEOTIDE SEQUENCE [LARGE SCALE GENOMIC DNA]</scope>
    <source>
        <strain evidence="1 2">UAMH 10762</strain>
    </source>
</reference>
<dbReference type="eggNOG" id="ENOG502TEDC">
    <property type="taxonomic scope" value="Eukaryota"/>
</dbReference>
<sequence length="80" mass="8807">LLNASVTIGELSVRIVVPIDIKKLIVVSTFLRRGRDDLAHPNVAAEPSMYCPSVRSMPFGPGPYRMIFVAPKMKPMIVPT</sequence>
<dbReference type="KEGG" id="bcom:BAUCODRAFT_58824"/>
<protein>
    <submittedName>
        <fullName evidence="1">Uncharacterized protein</fullName>
    </submittedName>
</protein>
<name>M2NHN0_BAUPA</name>
<organism evidence="1 2">
    <name type="scientific">Baudoinia panamericana (strain UAMH 10762)</name>
    <name type="common">Angels' share fungus</name>
    <name type="synonym">Baudoinia compniacensis (strain UAMH 10762)</name>
    <dbReference type="NCBI Taxonomy" id="717646"/>
    <lineage>
        <taxon>Eukaryota</taxon>
        <taxon>Fungi</taxon>
        <taxon>Dikarya</taxon>
        <taxon>Ascomycota</taxon>
        <taxon>Pezizomycotina</taxon>
        <taxon>Dothideomycetes</taxon>
        <taxon>Dothideomycetidae</taxon>
        <taxon>Mycosphaerellales</taxon>
        <taxon>Teratosphaeriaceae</taxon>
        <taxon>Baudoinia</taxon>
    </lineage>
</organism>
<dbReference type="EMBL" id="KB445553">
    <property type="protein sequence ID" value="EMC98535.1"/>
    <property type="molecule type" value="Genomic_DNA"/>
</dbReference>
<dbReference type="GeneID" id="19115799"/>
<dbReference type="AlphaFoldDB" id="M2NHN0"/>
<dbReference type="Proteomes" id="UP000011761">
    <property type="component" value="Unassembled WGS sequence"/>
</dbReference>